<dbReference type="RefSeq" id="WP_125015728.1">
    <property type="nucleotide sequence ID" value="NZ_QWEZ01000001.1"/>
</dbReference>
<comment type="caution">
    <text evidence="5">The sequence shown here is derived from an EMBL/GenBank/DDBJ whole genome shotgun (WGS) entry which is preliminary data.</text>
</comment>
<dbReference type="CDD" id="cd06170">
    <property type="entry name" value="LuxR_C_like"/>
    <property type="match status" value="1"/>
</dbReference>
<evidence type="ECO:0000259" key="4">
    <source>
        <dbReference type="PROSITE" id="PS50043"/>
    </source>
</evidence>
<feature type="domain" description="HTH luxR-type" evidence="4">
    <location>
        <begin position="198"/>
        <end position="263"/>
    </location>
</feature>
<dbReference type="SMART" id="SM00421">
    <property type="entry name" value="HTH_LUXR"/>
    <property type="match status" value="1"/>
</dbReference>
<keyword evidence="6" id="KW-1185">Reference proteome</keyword>
<gene>
    <name evidence="5" type="ORF">D0544_09645</name>
</gene>
<evidence type="ECO:0000313" key="5">
    <source>
        <dbReference type="EMBL" id="RRJ85302.1"/>
    </source>
</evidence>
<dbReference type="SUPFAM" id="SSF46894">
    <property type="entry name" value="C-terminal effector domain of the bipartite response regulators"/>
    <property type="match status" value="1"/>
</dbReference>
<dbReference type="PANTHER" id="PTHR44688">
    <property type="entry name" value="DNA-BINDING TRANSCRIPTIONAL ACTIVATOR DEVR_DOSR"/>
    <property type="match status" value="1"/>
</dbReference>
<dbReference type="PANTHER" id="PTHR44688:SF16">
    <property type="entry name" value="DNA-BINDING TRANSCRIPTIONAL ACTIVATOR DEVR_DOSR"/>
    <property type="match status" value="1"/>
</dbReference>
<protein>
    <submittedName>
        <fullName evidence="5">LuxR family transcriptional regulator</fullName>
    </submittedName>
</protein>
<reference evidence="5 6" key="1">
    <citation type="submission" date="2018-08" db="EMBL/GenBank/DDBJ databases">
        <authorList>
            <person name="Khan S.A."/>
        </authorList>
    </citation>
    <scope>NUCLEOTIDE SEQUENCE [LARGE SCALE GENOMIC DNA]</scope>
    <source>
        <strain evidence="5 6">GTF-13</strain>
    </source>
</reference>
<keyword evidence="2" id="KW-0238">DNA-binding</keyword>
<dbReference type="InterPro" id="IPR036388">
    <property type="entry name" value="WH-like_DNA-bd_sf"/>
</dbReference>
<proteinExistence type="predicted"/>
<accession>A0A3P3VR82</accession>
<dbReference type="PROSITE" id="PS00622">
    <property type="entry name" value="HTH_LUXR_1"/>
    <property type="match status" value="1"/>
</dbReference>
<reference evidence="5 6" key="2">
    <citation type="submission" date="2018-12" db="EMBL/GenBank/DDBJ databases">
        <title>Simiduia agarivorans gen. nov., sp. nov., a marine, agarolytic bacterium isolated from shallow coastal water from Keelung, Taiwan.</title>
        <authorList>
            <person name="Shieh W.Y."/>
        </authorList>
    </citation>
    <scope>NUCLEOTIDE SEQUENCE [LARGE SCALE GENOMIC DNA]</scope>
    <source>
        <strain evidence="5 6">GTF-13</strain>
    </source>
</reference>
<organism evidence="5 6">
    <name type="scientific">Aestuariirhabdus litorea</name>
    <dbReference type="NCBI Taxonomy" id="2528527"/>
    <lineage>
        <taxon>Bacteria</taxon>
        <taxon>Pseudomonadati</taxon>
        <taxon>Pseudomonadota</taxon>
        <taxon>Gammaproteobacteria</taxon>
        <taxon>Oceanospirillales</taxon>
        <taxon>Aestuariirhabdaceae</taxon>
        <taxon>Aestuariirhabdus</taxon>
    </lineage>
</organism>
<evidence type="ECO:0000256" key="1">
    <source>
        <dbReference type="ARBA" id="ARBA00023015"/>
    </source>
</evidence>
<keyword evidence="3" id="KW-0804">Transcription</keyword>
<dbReference type="Gene3D" id="1.10.10.10">
    <property type="entry name" value="Winged helix-like DNA-binding domain superfamily/Winged helix DNA-binding domain"/>
    <property type="match status" value="1"/>
</dbReference>
<evidence type="ECO:0000256" key="2">
    <source>
        <dbReference type="ARBA" id="ARBA00023125"/>
    </source>
</evidence>
<dbReference type="GO" id="GO:0003677">
    <property type="term" value="F:DNA binding"/>
    <property type="evidence" value="ECO:0007669"/>
    <property type="project" value="UniProtKB-KW"/>
</dbReference>
<evidence type="ECO:0000313" key="6">
    <source>
        <dbReference type="Proteomes" id="UP000280792"/>
    </source>
</evidence>
<keyword evidence="1" id="KW-0805">Transcription regulation</keyword>
<dbReference type="PRINTS" id="PR00038">
    <property type="entry name" value="HTHLUXR"/>
</dbReference>
<dbReference type="AlphaFoldDB" id="A0A3P3VR82"/>
<sequence>MTDKPSAIALNAPWQKNLAVLIDHHRLRSFPVNLEAYLGTLCRFDTFLMITFKESCQPIIIHPTDPDQQSQSLRHYLDRAYVLDPLFNAIQQGLPPGVTRLAQIMPDSFEATEYYQSCYQNFGLKDEIDLCIRLDEQTTCAIALGRRTELGPITRRELKQLSEHYPLIDALVRQFWLSQAADYVQYERSDGPLKQALDSFASGVLTQREREVTALILRGFSTQAIAETLGISAATVKVHRKNIHARLNTSTQSEIFSLFIAHLGAREAPAGPPA</sequence>
<dbReference type="Proteomes" id="UP000280792">
    <property type="component" value="Unassembled WGS sequence"/>
</dbReference>
<dbReference type="InterPro" id="IPR000792">
    <property type="entry name" value="Tscrpt_reg_LuxR_C"/>
</dbReference>
<dbReference type="GO" id="GO:0006355">
    <property type="term" value="P:regulation of DNA-templated transcription"/>
    <property type="evidence" value="ECO:0007669"/>
    <property type="project" value="InterPro"/>
</dbReference>
<evidence type="ECO:0000256" key="3">
    <source>
        <dbReference type="ARBA" id="ARBA00023163"/>
    </source>
</evidence>
<dbReference type="EMBL" id="QWEZ01000001">
    <property type="protein sequence ID" value="RRJ85302.1"/>
    <property type="molecule type" value="Genomic_DNA"/>
</dbReference>
<name>A0A3P3VR82_9GAMM</name>
<dbReference type="PROSITE" id="PS50043">
    <property type="entry name" value="HTH_LUXR_2"/>
    <property type="match status" value="1"/>
</dbReference>
<dbReference type="Pfam" id="PF00196">
    <property type="entry name" value="GerE"/>
    <property type="match status" value="1"/>
</dbReference>
<dbReference type="InterPro" id="IPR016032">
    <property type="entry name" value="Sig_transdc_resp-reg_C-effctor"/>
</dbReference>